<name>A0A1E7FDU2_9STRA</name>
<dbReference type="OrthoDB" id="49573at2759"/>
<gene>
    <name evidence="3" type="ORF">FRACYDRAFT_261206</name>
</gene>
<keyword evidence="2" id="KW-0812">Transmembrane</keyword>
<feature type="compositionally biased region" description="Acidic residues" evidence="1">
    <location>
        <begin position="1"/>
        <end position="10"/>
    </location>
</feature>
<feature type="compositionally biased region" description="Polar residues" evidence="1">
    <location>
        <begin position="595"/>
        <end position="627"/>
    </location>
</feature>
<feature type="region of interest" description="Disordered" evidence="1">
    <location>
        <begin position="1"/>
        <end position="105"/>
    </location>
</feature>
<feature type="compositionally biased region" description="Basic and acidic residues" evidence="1">
    <location>
        <begin position="585"/>
        <end position="594"/>
    </location>
</feature>
<reference evidence="3 4" key="1">
    <citation type="submission" date="2016-09" db="EMBL/GenBank/DDBJ databases">
        <title>Extensive genetic diversity and differential bi-allelic expression allows diatom success in the polar Southern Ocean.</title>
        <authorList>
            <consortium name="DOE Joint Genome Institute"/>
            <person name="Mock T."/>
            <person name="Otillar R.P."/>
            <person name="Strauss J."/>
            <person name="Dupont C."/>
            <person name="Frickenhaus S."/>
            <person name="Maumus F."/>
            <person name="Mcmullan M."/>
            <person name="Sanges R."/>
            <person name="Schmutz J."/>
            <person name="Toseland A."/>
            <person name="Valas R."/>
            <person name="Veluchamy A."/>
            <person name="Ward B.J."/>
            <person name="Allen A."/>
            <person name="Barry K."/>
            <person name="Falciatore A."/>
            <person name="Ferrante M."/>
            <person name="Fortunato A.E."/>
            <person name="Gloeckner G."/>
            <person name="Gruber A."/>
            <person name="Hipkin R."/>
            <person name="Janech M."/>
            <person name="Kroth P."/>
            <person name="Leese F."/>
            <person name="Lindquist E."/>
            <person name="Lyon B.R."/>
            <person name="Martin J."/>
            <person name="Mayer C."/>
            <person name="Parker M."/>
            <person name="Quesneville H."/>
            <person name="Raymond J."/>
            <person name="Uhlig C."/>
            <person name="Valentin K.U."/>
            <person name="Worden A.Z."/>
            <person name="Armbrust E.V."/>
            <person name="Bowler C."/>
            <person name="Green B."/>
            <person name="Moulton V."/>
            <person name="Van Oosterhout C."/>
            <person name="Grigoriev I."/>
        </authorList>
    </citation>
    <scope>NUCLEOTIDE SEQUENCE [LARGE SCALE GENOMIC DNA]</scope>
    <source>
        <strain evidence="3 4">CCMP1102</strain>
    </source>
</reference>
<feature type="compositionally biased region" description="Low complexity" evidence="1">
    <location>
        <begin position="359"/>
        <end position="379"/>
    </location>
</feature>
<evidence type="ECO:0000313" key="3">
    <source>
        <dbReference type="EMBL" id="OEU16331.1"/>
    </source>
</evidence>
<keyword evidence="2" id="KW-0472">Membrane</keyword>
<dbReference type="InParanoid" id="A0A1E7FDU2"/>
<protein>
    <submittedName>
        <fullName evidence="3">Uncharacterized protein</fullName>
    </submittedName>
</protein>
<feature type="region of interest" description="Disordered" evidence="1">
    <location>
        <begin position="414"/>
        <end position="450"/>
    </location>
</feature>
<feature type="transmembrane region" description="Helical" evidence="2">
    <location>
        <begin position="207"/>
        <end position="227"/>
    </location>
</feature>
<feature type="compositionally biased region" description="Low complexity" evidence="1">
    <location>
        <begin position="295"/>
        <end position="309"/>
    </location>
</feature>
<keyword evidence="2" id="KW-1133">Transmembrane helix</keyword>
<feature type="transmembrane region" description="Helical" evidence="2">
    <location>
        <begin position="264"/>
        <end position="285"/>
    </location>
</feature>
<evidence type="ECO:0000256" key="2">
    <source>
        <dbReference type="SAM" id="Phobius"/>
    </source>
</evidence>
<dbReference type="EMBL" id="KV784358">
    <property type="protein sequence ID" value="OEU16331.1"/>
    <property type="molecule type" value="Genomic_DNA"/>
</dbReference>
<accession>A0A1E7FDU2</accession>
<dbReference type="AlphaFoldDB" id="A0A1E7FDU2"/>
<feature type="compositionally biased region" description="Low complexity" evidence="1">
    <location>
        <begin position="464"/>
        <end position="476"/>
    </location>
</feature>
<keyword evidence="4" id="KW-1185">Reference proteome</keyword>
<dbReference type="KEGG" id="fcy:FRACYDRAFT_261206"/>
<feature type="region of interest" description="Disordered" evidence="1">
    <location>
        <begin position="794"/>
        <end position="815"/>
    </location>
</feature>
<dbReference type="Proteomes" id="UP000095751">
    <property type="component" value="Unassembled WGS sequence"/>
</dbReference>
<evidence type="ECO:0000256" key="1">
    <source>
        <dbReference type="SAM" id="MobiDB-lite"/>
    </source>
</evidence>
<proteinExistence type="predicted"/>
<feature type="compositionally biased region" description="Basic and acidic residues" evidence="1">
    <location>
        <begin position="65"/>
        <end position="83"/>
    </location>
</feature>
<feature type="compositionally biased region" description="Polar residues" evidence="1">
    <location>
        <begin position="794"/>
        <end position="804"/>
    </location>
</feature>
<feature type="compositionally biased region" description="Acidic residues" evidence="1">
    <location>
        <begin position="87"/>
        <end position="100"/>
    </location>
</feature>
<feature type="compositionally biased region" description="Gly residues" evidence="1">
    <location>
        <begin position="519"/>
        <end position="533"/>
    </location>
</feature>
<feature type="region of interest" description="Disordered" evidence="1">
    <location>
        <begin position="464"/>
        <end position="678"/>
    </location>
</feature>
<feature type="compositionally biased region" description="Polar residues" evidence="1">
    <location>
        <begin position="659"/>
        <end position="672"/>
    </location>
</feature>
<feature type="compositionally biased region" description="Low complexity" evidence="1">
    <location>
        <begin position="27"/>
        <end position="38"/>
    </location>
</feature>
<feature type="compositionally biased region" description="Basic residues" evidence="1">
    <location>
        <begin position="555"/>
        <end position="570"/>
    </location>
</feature>
<feature type="region of interest" description="Disordered" evidence="1">
    <location>
        <begin position="292"/>
        <end position="389"/>
    </location>
</feature>
<evidence type="ECO:0000313" key="4">
    <source>
        <dbReference type="Proteomes" id="UP000095751"/>
    </source>
</evidence>
<feature type="compositionally biased region" description="Low complexity" evidence="1">
    <location>
        <begin position="534"/>
        <end position="552"/>
    </location>
</feature>
<feature type="compositionally biased region" description="Polar residues" evidence="1">
    <location>
        <begin position="485"/>
        <end position="509"/>
    </location>
</feature>
<sequence>MPIMTSEEENLTLVNEFTVPDQDDQKQQQQPSFSDSDSNTIPVEDGNANTTCTIMDDSNVDEDSSEKKNNNNINENDHEKDDNSSAETDDDDNDNDEDDQNSSSSSSWDILISLYLPILFVWFRRSMFGSANLIRSIVVGQLMRLVFVDDILNRISEKLHLPPWLQVILFTTTNTQSSSSATTTNDSSVLGCAVAGSSSRIEKIDPYAWPPPAFTALALLTIFALVVHPDGGTWIMLGKLRDAILTVLSTLAQSWEFLVNDYGVFPTIAAATTLATLLFLVFIVLRTLSPKNRNRSGTNHNNNHNNSNVHHNEKKRRKKKGSNNRHKRDQNHNHHNHRSNRIKKNSDLPTHQETPPLPGSSSSSSSSSSSPVSISPRPSNIHDNINSHHAYASSLPPSCPSLILDTADATCTTNSSLNEPISESGSTTPTSTNVVNHGGTTSAEGSSRMSNISIGTQCDYTVATNDTTNTTNAGKDNTSRRRMMSGSTLDTTAMSDDQSCGSASVRSYPSVSVNSNRSSGGGNVNANGSGSGNGVDTKIMNKKGTTGTGTNNSRRAAKRSTRSNAGKKNKAPTPTVETSVSSRWDALKPDHNDCNKNYISSSSPHRANGKLNNSNIKNQHQQRYQRGNNRRVGHHVGNETSSRKGRQLAVNEPPMIDRNLSNNKAASMQKSSPARRWSNEISLPIASLTPTTSTPTAAATISSPGLNPFASSSSNIKPLPPPGFQEKANVGLLHNNNEDILMTAPPKLFDTSPHVINDWRTAEDSSTAAAASMMMTSSPQRVVLSPEFFQSSSSTGTIQENPFCNNNNSNTVSTPTYRRDNSQIEAELQELGGQMAGSILDF</sequence>
<organism evidence="3 4">
    <name type="scientific">Fragilariopsis cylindrus CCMP1102</name>
    <dbReference type="NCBI Taxonomy" id="635003"/>
    <lineage>
        <taxon>Eukaryota</taxon>
        <taxon>Sar</taxon>
        <taxon>Stramenopiles</taxon>
        <taxon>Ochrophyta</taxon>
        <taxon>Bacillariophyta</taxon>
        <taxon>Bacillariophyceae</taxon>
        <taxon>Bacillariophycidae</taxon>
        <taxon>Bacillariales</taxon>
        <taxon>Bacillariaceae</taxon>
        <taxon>Fragilariopsis</taxon>
    </lineage>
</organism>
<feature type="compositionally biased region" description="Basic residues" evidence="1">
    <location>
        <begin position="312"/>
        <end position="343"/>
    </location>
</feature>